<accession>A0ABR2H017</accession>
<dbReference type="PROSITE" id="PS51263">
    <property type="entry name" value="ADF_H"/>
    <property type="match status" value="1"/>
</dbReference>
<evidence type="ECO:0000259" key="2">
    <source>
        <dbReference type="PROSITE" id="PS51263"/>
    </source>
</evidence>
<proteinExistence type="predicted"/>
<dbReference type="Gene3D" id="1.10.510.10">
    <property type="entry name" value="Transferase(Phosphotransferase) domain 1"/>
    <property type="match status" value="1"/>
</dbReference>
<dbReference type="Pfam" id="PF07714">
    <property type="entry name" value="PK_Tyr_Ser-Thr"/>
    <property type="match status" value="1"/>
</dbReference>
<sequence>MKPCIFHYCITLRNAETLNGFRIVCNVLKNVPNYAAPEILNSQAPSKESDVYSFALIIYELMTKEKPFSHLKTTNEIFFEVVARSGRPKFPEEEEEVPCCFREMIEACWSQEPKQRPTFEQIVHVLKTDKRFLNNGVNEEEFFKYVDMIENNGNQRQNEKIIENKCQKIEEENKIINSSEKVKPTQILNGAPISDLSAACAEIRENGGSTNWILARFNSALKKWEFCGKGEGRIEEMKESIQPDFIGYCYLRTETQNRGINRTFFILIKFVPSSTKMMTKALMNTKRGEIESIFSYSNIVLEVGSKEEISNEINKNLK</sequence>
<dbReference type="InterPro" id="IPR029006">
    <property type="entry name" value="ADF-H/Gelsolin-like_dom_sf"/>
</dbReference>
<dbReference type="InterPro" id="IPR011009">
    <property type="entry name" value="Kinase-like_dom_sf"/>
</dbReference>
<evidence type="ECO:0008006" key="5">
    <source>
        <dbReference type="Google" id="ProtNLM"/>
    </source>
</evidence>
<dbReference type="PANTHER" id="PTHR44329">
    <property type="entry name" value="SERINE/THREONINE-PROTEIN KINASE TNNI3K-RELATED"/>
    <property type="match status" value="1"/>
</dbReference>
<dbReference type="SUPFAM" id="SSF55753">
    <property type="entry name" value="Actin depolymerizing proteins"/>
    <property type="match status" value="1"/>
</dbReference>
<dbReference type="InterPro" id="IPR051681">
    <property type="entry name" value="Ser/Thr_Kinases-Pseudokinases"/>
</dbReference>
<gene>
    <name evidence="3" type="ORF">M9Y10_031892</name>
</gene>
<dbReference type="InterPro" id="IPR001245">
    <property type="entry name" value="Ser-Thr/Tyr_kinase_cat_dom"/>
</dbReference>
<reference evidence="3 4" key="1">
    <citation type="submission" date="2024-04" db="EMBL/GenBank/DDBJ databases">
        <title>Tritrichomonas musculus Genome.</title>
        <authorList>
            <person name="Alves-Ferreira E."/>
            <person name="Grigg M."/>
            <person name="Lorenzi H."/>
            <person name="Galac M."/>
        </authorList>
    </citation>
    <scope>NUCLEOTIDE SEQUENCE [LARGE SCALE GENOMIC DNA]</scope>
    <source>
        <strain evidence="3 4">EAF2021</strain>
    </source>
</reference>
<evidence type="ECO:0000313" key="3">
    <source>
        <dbReference type="EMBL" id="KAK8839533.1"/>
    </source>
</evidence>
<dbReference type="SUPFAM" id="SSF56112">
    <property type="entry name" value="Protein kinase-like (PK-like)"/>
    <property type="match status" value="1"/>
</dbReference>
<evidence type="ECO:0000313" key="4">
    <source>
        <dbReference type="Proteomes" id="UP001470230"/>
    </source>
</evidence>
<evidence type="ECO:0000259" key="1">
    <source>
        <dbReference type="PROSITE" id="PS50011"/>
    </source>
</evidence>
<dbReference type="Proteomes" id="UP001470230">
    <property type="component" value="Unassembled WGS sequence"/>
</dbReference>
<keyword evidence="4" id="KW-1185">Reference proteome</keyword>
<dbReference type="EMBL" id="JAPFFF010000051">
    <property type="protein sequence ID" value="KAK8839533.1"/>
    <property type="molecule type" value="Genomic_DNA"/>
</dbReference>
<dbReference type="InterPro" id="IPR002108">
    <property type="entry name" value="ADF-H"/>
</dbReference>
<dbReference type="Gene3D" id="3.40.20.10">
    <property type="entry name" value="Severin"/>
    <property type="match status" value="1"/>
</dbReference>
<feature type="domain" description="ADF-H" evidence="2">
    <location>
        <begin position="185"/>
        <end position="318"/>
    </location>
</feature>
<organism evidence="3 4">
    <name type="scientific">Tritrichomonas musculus</name>
    <dbReference type="NCBI Taxonomy" id="1915356"/>
    <lineage>
        <taxon>Eukaryota</taxon>
        <taxon>Metamonada</taxon>
        <taxon>Parabasalia</taxon>
        <taxon>Tritrichomonadida</taxon>
        <taxon>Tritrichomonadidae</taxon>
        <taxon>Tritrichomonas</taxon>
    </lineage>
</organism>
<feature type="domain" description="Protein kinase" evidence="1">
    <location>
        <begin position="1"/>
        <end position="133"/>
    </location>
</feature>
<comment type="caution">
    <text evidence="3">The sequence shown here is derived from an EMBL/GenBank/DDBJ whole genome shotgun (WGS) entry which is preliminary data.</text>
</comment>
<dbReference type="PROSITE" id="PS50011">
    <property type="entry name" value="PROTEIN_KINASE_DOM"/>
    <property type="match status" value="1"/>
</dbReference>
<dbReference type="InterPro" id="IPR000719">
    <property type="entry name" value="Prot_kinase_dom"/>
</dbReference>
<protein>
    <recommendedName>
        <fullName evidence="5">Protein kinase domain-containing protein</fullName>
    </recommendedName>
</protein>
<dbReference type="Pfam" id="PF00241">
    <property type="entry name" value="Cofilin_ADF"/>
    <property type="match status" value="1"/>
</dbReference>
<name>A0ABR2H017_9EUKA</name>